<accession>A0A1C7M6L5</accession>
<proteinExistence type="predicted"/>
<protein>
    <submittedName>
        <fullName evidence="3">CRAL-TRIO domain-containing protein C23B6.04c</fullName>
    </submittedName>
</protein>
<organism evidence="3 4">
    <name type="scientific">Grifola frondosa</name>
    <name type="common">Maitake</name>
    <name type="synonym">Polyporus frondosus</name>
    <dbReference type="NCBI Taxonomy" id="5627"/>
    <lineage>
        <taxon>Eukaryota</taxon>
        <taxon>Fungi</taxon>
        <taxon>Dikarya</taxon>
        <taxon>Basidiomycota</taxon>
        <taxon>Agaricomycotina</taxon>
        <taxon>Agaricomycetes</taxon>
        <taxon>Polyporales</taxon>
        <taxon>Grifolaceae</taxon>
        <taxon>Grifola</taxon>
    </lineage>
</organism>
<evidence type="ECO:0000256" key="1">
    <source>
        <dbReference type="SAM" id="MobiDB-lite"/>
    </source>
</evidence>
<feature type="non-terminal residue" evidence="3">
    <location>
        <position position="1"/>
    </location>
</feature>
<gene>
    <name evidence="3" type="ORF">A0H81_07654</name>
</gene>
<dbReference type="PANTHER" id="PTHR45824:SF29">
    <property type="entry name" value="GH16843P"/>
    <property type="match status" value="1"/>
</dbReference>
<dbReference type="AlphaFoldDB" id="A0A1C7M6L5"/>
<evidence type="ECO:0000313" key="3">
    <source>
        <dbReference type="EMBL" id="OBZ72137.1"/>
    </source>
</evidence>
<dbReference type="CDD" id="cd00170">
    <property type="entry name" value="SEC14"/>
    <property type="match status" value="1"/>
</dbReference>
<feature type="domain" description="CRAL-TRIO" evidence="2">
    <location>
        <begin position="130"/>
        <end position="283"/>
    </location>
</feature>
<reference evidence="3 4" key="1">
    <citation type="submission" date="2016-03" db="EMBL/GenBank/DDBJ databases">
        <title>Whole genome sequencing of Grifola frondosa 9006-11.</title>
        <authorList>
            <person name="Min B."/>
            <person name="Park H."/>
            <person name="Kim J.-G."/>
            <person name="Cho H."/>
            <person name="Oh Y.-L."/>
            <person name="Kong W.-S."/>
            <person name="Choi I.-G."/>
        </authorList>
    </citation>
    <scope>NUCLEOTIDE SEQUENCE [LARGE SCALE GENOMIC DNA]</scope>
    <source>
        <strain evidence="3 4">9006-11</strain>
    </source>
</reference>
<dbReference type="SUPFAM" id="SSF52087">
    <property type="entry name" value="CRAL/TRIO domain"/>
    <property type="match status" value="1"/>
</dbReference>
<dbReference type="Gene3D" id="3.40.525.10">
    <property type="entry name" value="CRAL-TRIO lipid binding domain"/>
    <property type="match status" value="1"/>
</dbReference>
<dbReference type="EMBL" id="LUGG01000009">
    <property type="protein sequence ID" value="OBZ72137.1"/>
    <property type="molecule type" value="Genomic_DNA"/>
</dbReference>
<feature type="compositionally biased region" description="Acidic residues" evidence="1">
    <location>
        <begin position="364"/>
        <end position="373"/>
    </location>
</feature>
<feature type="region of interest" description="Disordered" evidence="1">
    <location>
        <begin position="329"/>
        <end position="395"/>
    </location>
</feature>
<dbReference type="Pfam" id="PF00650">
    <property type="entry name" value="CRAL_TRIO"/>
    <property type="match status" value="1"/>
</dbReference>
<name>A0A1C7M6L5_GRIFR</name>
<dbReference type="OMA" id="EWDYKRE"/>
<dbReference type="GO" id="GO:0008526">
    <property type="term" value="F:phosphatidylinositol transfer activity"/>
    <property type="evidence" value="ECO:0007669"/>
    <property type="project" value="TreeGrafter"/>
</dbReference>
<evidence type="ECO:0000313" key="4">
    <source>
        <dbReference type="Proteomes" id="UP000092993"/>
    </source>
</evidence>
<dbReference type="InterPro" id="IPR036865">
    <property type="entry name" value="CRAL-TRIO_dom_sf"/>
</dbReference>
<comment type="caution">
    <text evidence="3">The sequence shown here is derived from an EMBL/GenBank/DDBJ whole genome shotgun (WGS) entry which is preliminary data.</text>
</comment>
<dbReference type="SMART" id="SM00516">
    <property type="entry name" value="SEC14"/>
    <property type="match status" value="1"/>
</dbReference>
<dbReference type="OrthoDB" id="75724at2759"/>
<dbReference type="InterPro" id="IPR001251">
    <property type="entry name" value="CRAL-TRIO_dom"/>
</dbReference>
<dbReference type="STRING" id="5627.A0A1C7M6L5"/>
<keyword evidence="4" id="KW-1185">Reference proteome</keyword>
<dbReference type="PROSITE" id="PS50191">
    <property type="entry name" value="CRAL_TRIO"/>
    <property type="match status" value="1"/>
</dbReference>
<dbReference type="Proteomes" id="UP000092993">
    <property type="component" value="Unassembled WGS sequence"/>
</dbReference>
<feature type="compositionally biased region" description="Basic and acidic residues" evidence="1">
    <location>
        <begin position="374"/>
        <end position="395"/>
    </location>
</feature>
<dbReference type="SUPFAM" id="SSF46938">
    <property type="entry name" value="CRAL/TRIO N-terminal domain"/>
    <property type="match status" value="1"/>
</dbReference>
<dbReference type="PANTHER" id="PTHR45824">
    <property type="entry name" value="GH16843P"/>
    <property type="match status" value="1"/>
</dbReference>
<dbReference type="InterPro" id="IPR036273">
    <property type="entry name" value="CRAL/TRIO_N_dom_sf"/>
</dbReference>
<dbReference type="InterPro" id="IPR052578">
    <property type="entry name" value="PI_Transfer_CRAL-TRIO"/>
</dbReference>
<sequence>KHTMTDEVYTIYEAPLPPQHPEELAQPPPQLTLAEAHQTLFDEVLKHFDRDDYVIPGVEDGALLEAEKFWLVSVNSAVQWVNRRYILKKRGHKYLRATKWASAHAAIKRLEETLVWRREYGVYDIITASHVEPEAVTGKMVIFGYDVEGRPALYLRPSRQNTSESIRQVQFVVYFLELLPDLMGPGVETLALMVDFADRAKNPSLGQARTVLNILQTHYPERLGRAFVINLPFLVNAFFRLIMPFIDPMTRPKLRFNPSCIAEGLFTPDQLLREWGGSQHFEYEHERYWGALLRLCAERREAMWEAWRAKGAKVGVKEWEVKRAAGLGGEESVKISQPTPLEPEKVAVAENGVQQNGTASEPLLEAEEPEEQGQDGKKDGEEDTRTSGEPEAKVD</sequence>
<evidence type="ECO:0000259" key="2">
    <source>
        <dbReference type="PROSITE" id="PS50191"/>
    </source>
</evidence>